<sequence length="428" mass="48993">MVCPTQIKFYVPEECRIFTEFPRLPPEVRERIWEAYLSTPGVHFLKLQTKDGDWSWAERRMQDAFTMQETEGAEDREEMLTVLENDRVPRESHQACLIPVGPCPRADVSQYQALRRQLAILSWTCVESRNVAKRLANRPETLRLANGSIVSLGRSPDLIYLDYFPPSLYQGSGNLETIPDCPDLAHIKRVAVRFSHTWRPTKKLCTCDSCRKTDGAEHTGVYPAHLYQLLARHFPNLEEFFFIDYFIVHKGRAQSKYDGGTWAKGPTIRTRRFQAGNRCYHEANEEEWIVKNKILQITEWLRSTFVSYAMNSPLCQHKNPDKVRFSVLACEWNITSPAEKSATSAVLETKPKTAGMLLGRSTRRHHSLSKRHQLWLSEAEALSNQLSTKSFERMMGTEDARGSFVFPSLSTASPPNQSSQPHVQASQA</sequence>
<feature type="domain" description="2EXR" evidence="2">
    <location>
        <begin position="18"/>
        <end position="135"/>
    </location>
</feature>
<evidence type="ECO:0000259" key="2">
    <source>
        <dbReference type="Pfam" id="PF20150"/>
    </source>
</evidence>
<accession>A0A7D5Z1U1</accession>
<gene>
    <name evidence="3" type="ORF">G6M90_00g032990</name>
</gene>
<evidence type="ECO:0000313" key="4">
    <source>
        <dbReference type="Proteomes" id="UP000510686"/>
    </source>
</evidence>
<name>A0A7D5Z1U1_9HYPO</name>
<dbReference type="InterPro" id="IPR045518">
    <property type="entry name" value="2EXR"/>
</dbReference>
<proteinExistence type="predicted"/>
<evidence type="ECO:0000256" key="1">
    <source>
        <dbReference type="SAM" id="MobiDB-lite"/>
    </source>
</evidence>
<feature type="compositionally biased region" description="Polar residues" evidence="1">
    <location>
        <begin position="408"/>
        <end position="428"/>
    </location>
</feature>
<feature type="region of interest" description="Disordered" evidence="1">
    <location>
        <begin position="405"/>
        <end position="428"/>
    </location>
</feature>
<protein>
    <recommendedName>
        <fullName evidence="2">2EXR domain-containing protein</fullName>
    </recommendedName>
</protein>
<dbReference type="KEGG" id="mbrn:26244029"/>
<dbReference type="OrthoDB" id="4655872at2759"/>
<keyword evidence="4" id="KW-1185">Reference proteome</keyword>
<reference evidence="3 4" key="1">
    <citation type="submission" date="2020-07" db="EMBL/GenBank/DDBJ databases">
        <title>Telomere length de novo assembly of all 7 chromosomes of the fungus, Metarhizium brunneum, using a novel assembly pipeline.</title>
        <authorList>
            <person name="Saud z."/>
            <person name="Kortsinoglou A."/>
            <person name="Kouvelis V.N."/>
            <person name="Butt T.M."/>
        </authorList>
    </citation>
    <scope>NUCLEOTIDE SEQUENCE [LARGE SCALE GENOMIC DNA]</scope>
    <source>
        <strain evidence="3 4">4556</strain>
    </source>
</reference>
<dbReference type="Pfam" id="PF20150">
    <property type="entry name" value="2EXR"/>
    <property type="match status" value="1"/>
</dbReference>
<dbReference type="Proteomes" id="UP000510686">
    <property type="component" value="Chromosome 2"/>
</dbReference>
<dbReference type="AlphaFoldDB" id="A0A7D5Z1U1"/>
<evidence type="ECO:0000313" key="3">
    <source>
        <dbReference type="EMBL" id="QLI67047.1"/>
    </source>
</evidence>
<dbReference type="EMBL" id="CP058933">
    <property type="protein sequence ID" value="QLI67047.1"/>
    <property type="molecule type" value="Genomic_DNA"/>
</dbReference>
<dbReference type="GeneID" id="26244029"/>
<dbReference type="RefSeq" id="XP_014543228.2">
    <property type="nucleotide sequence ID" value="XM_014687742.2"/>
</dbReference>
<organism evidence="3 4">
    <name type="scientific">Metarhizium brunneum</name>
    <dbReference type="NCBI Taxonomy" id="500148"/>
    <lineage>
        <taxon>Eukaryota</taxon>
        <taxon>Fungi</taxon>
        <taxon>Dikarya</taxon>
        <taxon>Ascomycota</taxon>
        <taxon>Pezizomycotina</taxon>
        <taxon>Sordariomycetes</taxon>
        <taxon>Hypocreomycetidae</taxon>
        <taxon>Hypocreales</taxon>
        <taxon>Clavicipitaceae</taxon>
        <taxon>Metarhizium</taxon>
    </lineage>
</organism>